<evidence type="ECO:0000313" key="2">
    <source>
        <dbReference type="Proteomes" id="UP000028582"/>
    </source>
</evidence>
<comment type="caution">
    <text evidence="1">The sequence shown here is derived from an EMBL/GenBank/DDBJ whole genome shotgun (WGS) entry which is preliminary data.</text>
</comment>
<protein>
    <submittedName>
        <fullName evidence="1">Uncharacterized protein</fullName>
    </submittedName>
</protein>
<organism evidence="1 2">
    <name type="scientific">Phytophthora nicotianae P1976</name>
    <dbReference type="NCBI Taxonomy" id="1317066"/>
    <lineage>
        <taxon>Eukaryota</taxon>
        <taxon>Sar</taxon>
        <taxon>Stramenopiles</taxon>
        <taxon>Oomycota</taxon>
        <taxon>Peronosporomycetes</taxon>
        <taxon>Peronosporales</taxon>
        <taxon>Peronosporaceae</taxon>
        <taxon>Phytophthora</taxon>
    </lineage>
</organism>
<accession>A0A080ZPX9</accession>
<proteinExistence type="predicted"/>
<dbReference type="Proteomes" id="UP000028582">
    <property type="component" value="Unassembled WGS sequence"/>
</dbReference>
<name>A0A080ZPX9_PHYNI</name>
<evidence type="ECO:0000313" key="1">
    <source>
        <dbReference type="EMBL" id="ETO68690.1"/>
    </source>
</evidence>
<dbReference type="EMBL" id="ANJA01002617">
    <property type="protein sequence ID" value="ETO68690.1"/>
    <property type="molecule type" value="Genomic_DNA"/>
</dbReference>
<dbReference type="AlphaFoldDB" id="A0A080ZPX9"/>
<sequence>MLKIRHCLVDLEEDEVIVAAVVQIVAGRVVVVDAVKEGFLAMVDAILNNERQDVVVVDKAVPGKRNNAVLAR</sequence>
<gene>
    <name evidence="1" type="ORF">F444_14524</name>
</gene>
<reference evidence="1 2" key="1">
    <citation type="submission" date="2013-11" db="EMBL/GenBank/DDBJ databases">
        <title>The Genome Sequence of Phytophthora parasitica P1976.</title>
        <authorList>
            <consortium name="The Broad Institute Genomics Platform"/>
            <person name="Russ C."/>
            <person name="Tyler B."/>
            <person name="Panabieres F."/>
            <person name="Shan W."/>
            <person name="Tripathy S."/>
            <person name="Grunwald N."/>
            <person name="Machado M."/>
            <person name="Johnson C.S."/>
            <person name="Walker B."/>
            <person name="Young S."/>
            <person name="Zeng Q."/>
            <person name="Gargeya S."/>
            <person name="Fitzgerald M."/>
            <person name="Haas B."/>
            <person name="Abouelleil A."/>
            <person name="Allen A.W."/>
            <person name="Alvarado L."/>
            <person name="Arachchi H.M."/>
            <person name="Berlin A.M."/>
            <person name="Chapman S.B."/>
            <person name="Gainer-Dewar J."/>
            <person name="Goldberg J."/>
            <person name="Griggs A."/>
            <person name="Gujja S."/>
            <person name="Hansen M."/>
            <person name="Howarth C."/>
            <person name="Imamovic A."/>
            <person name="Ireland A."/>
            <person name="Larimer J."/>
            <person name="McCowan C."/>
            <person name="Murphy C."/>
            <person name="Pearson M."/>
            <person name="Poon T.W."/>
            <person name="Priest M."/>
            <person name="Roberts A."/>
            <person name="Saif S."/>
            <person name="Shea T."/>
            <person name="Sisk P."/>
            <person name="Sykes S."/>
            <person name="Wortman J."/>
            <person name="Nusbaum C."/>
            <person name="Birren B."/>
        </authorList>
    </citation>
    <scope>NUCLEOTIDE SEQUENCE [LARGE SCALE GENOMIC DNA]</scope>
    <source>
        <strain evidence="1 2">P1976</strain>
    </source>
</reference>